<evidence type="ECO:0000313" key="1">
    <source>
        <dbReference type="EMBL" id="SDU05427.1"/>
    </source>
</evidence>
<dbReference type="EMBL" id="LT629792">
    <property type="protein sequence ID" value="SDU05427.1"/>
    <property type="molecule type" value="Genomic_DNA"/>
</dbReference>
<protein>
    <recommendedName>
        <fullName evidence="3">DoxX protein</fullName>
    </recommendedName>
</protein>
<keyword evidence="2" id="KW-1185">Reference proteome</keyword>
<gene>
    <name evidence="1" type="ORF">SAMN04489714_1881</name>
</gene>
<evidence type="ECO:0000313" key="2">
    <source>
        <dbReference type="Proteomes" id="UP000198976"/>
    </source>
</evidence>
<name>A0ABY0VBC4_9ACTO</name>
<proteinExistence type="predicted"/>
<dbReference type="RefSeq" id="WP_058237363.1">
    <property type="nucleotide sequence ID" value="NZ_LT629792.1"/>
</dbReference>
<evidence type="ECO:0008006" key="3">
    <source>
        <dbReference type="Google" id="ProtNLM"/>
    </source>
</evidence>
<dbReference type="Proteomes" id="UP000198976">
    <property type="component" value="Chromosome I"/>
</dbReference>
<reference evidence="1 2" key="1">
    <citation type="submission" date="2016-10" db="EMBL/GenBank/DDBJ databases">
        <authorList>
            <person name="Varghese N."/>
            <person name="Submissions S."/>
        </authorList>
    </citation>
    <scope>NUCLEOTIDE SEQUENCE [LARGE SCALE GENOMIC DNA]</scope>
    <source>
        <strain evidence="1 2">DSM 9169</strain>
    </source>
</reference>
<sequence>MKLASGIMRTITGAYILNSGIGKLHLDAEAAAGLQEMAATGIPQLGELDPEVFGKFICASEIGIGASLLTPFIPRKLAGLALTAFASGMLTMYFRNPAMTEADGIRPSQEGMMLSKDVFMLAIGLALITMKKDKKAQ</sequence>
<accession>A0ABY0VBC4</accession>
<organism evidence="1 2">
    <name type="scientific">Schaalia radingae</name>
    <dbReference type="NCBI Taxonomy" id="131110"/>
    <lineage>
        <taxon>Bacteria</taxon>
        <taxon>Bacillati</taxon>
        <taxon>Actinomycetota</taxon>
        <taxon>Actinomycetes</taxon>
        <taxon>Actinomycetales</taxon>
        <taxon>Actinomycetaceae</taxon>
        <taxon>Schaalia</taxon>
    </lineage>
</organism>